<organism evidence="8 9">
    <name type="scientific">Exophiala viscosa</name>
    <dbReference type="NCBI Taxonomy" id="2486360"/>
    <lineage>
        <taxon>Eukaryota</taxon>
        <taxon>Fungi</taxon>
        <taxon>Dikarya</taxon>
        <taxon>Ascomycota</taxon>
        <taxon>Pezizomycotina</taxon>
        <taxon>Eurotiomycetes</taxon>
        <taxon>Chaetothyriomycetidae</taxon>
        <taxon>Chaetothyriales</taxon>
        <taxon>Herpotrichiellaceae</taxon>
        <taxon>Exophiala</taxon>
    </lineage>
</organism>
<dbReference type="Gene3D" id="3.20.20.80">
    <property type="entry name" value="Glycosidases"/>
    <property type="match status" value="1"/>
</dbReference>
<reference evidence="8" key="1">
    <citation type="journal article" date="2022" name="bioRxiv">
        <title>Deciphering the potential niche of two novel black yeast fungi from a biological soil crust based on their genomes, phenotypes, and melanin regulation.</title>
        <authorList>
            <consortium name="DOE Joint Genome Institute"/>
            <person name="Carr E.C."/>
            <person name="Barton Q."/>
            <person name="Grambo S."/>
            <person name="Sullivan M."/>
            <person name="Renfro C.M."/>
            <person name="Kuo A."/>
            <person name="Pangilinan J."/>
            <person name="Lipzen A."/>
            <person name="Keymanesh K."/>
            <person name="Savage E."/>
            <person name="Barry K."/>
            <person name="Grigoriev I.V."/>
            <person name="Riekhof W.R."/>
            <person name="Harris S.S."/>
        </authorList>
    </citation>
    <scope>NUCLEOTIDE SEQUENCE</scope>
    <source>
        <strain evidence="8">JF 03-4F</strain>
    </source>
</reference>
<dbReference type="GO" id="GO:0004338">
    <property type="term" value="F:glucan exo-1,3-beta-glucosidase activity"/>
    <property type="evidence" value="ECO:0007669"/>
    <property type="project" value="TreeGrafter"/>
</dbReference>
<keyword evidence="2 5" id="KW-0378">Hydrolase</keyword>
<keyword evidence="3 5" id="KW-0326">Glycosidase</keyword>
<accession>A0AAN6DN51</accession>
<dbReference type="Pfam" id="PF00150">
    <property type="entry name" value="Cellulase"/>
    <property type="match status" value="1"/>
</dbReference>
<comment type="caution">
    <text evidence="8">The sequence shown here is derived from an EMBL/GenBank/DDBJ whole genome shotgun (WGS) entry which is preliminary data.</text>
</comment>
<evidence type="ECO:0000256" key="1">
    <source>
        <dbReference type="ARBA" id="ARBA00005641"/>
    </source>
</evidence>
<dbReference type="PANTHER" id="PTHR31297">
    <property type="entry name" value="GLUCAN ENDO-1,6-BETA-GLUCOSIDASE B"/>
    <property type="match status" value="1"/>
</dbReference>
<evidence type="ECO:0000259" key="7">
    <source>
        <dbReference type="Pfam" id="PF00150"/>
    </source>
</evidence>
<evidence type="ECO:0000256" key="4">
    <source>
        <dbReference type="ARBA" id="ARBA00023316"/>
    </source>
</evidence>
<evidence type="ECO:0000256" key="5">
    <source>
        <dbReference type="RuleBase" id="RU361153"/>
    </source>
</evidence>
<gene>
    <name evidence="8" type="ORF">EDD36DRAFT_400515</name>
</gene>
<dbReference type="InterPro" id="IPR017853">
    <property type="entry name" value="GH"/>
</dbReference>
<keyword evidence="9" id="KW-1185">Reference proteome</keyword>
<keyword evidence="4" id="KW-0961">Cell wall biogenesis/degradation</keyword>
<sequence>MWGSKALLTALAVASAAASPIEKRQFSYGSTPVRGVNIGGWLVLEPWITPSIFTPYGGSVVDEWTLCENVADAASILQSHWASWVSLSDFQKIADNGFNLVRIPIGYWAFQKYDGDPYIQGAADYLDSAISWARQTGLKVWIDLHGAPLSQNGFDNSGHLSTPEWTTDDSIDQTLSVISQIAQKYGTSSYSDVIAGIELLNEPLIQSLPGGKSAVQGYYESGFGIVRDSGNSYVVIHDGFLNPSAWDGVLTGSGTSGAIIDHHEYQVFSDGGVALTPAEHVSEVWTSANTWGNGYDKFVIVGEWSAAMTDCAPYLNGYGTGARYDGTYSGSSYVGSCSAIDNIGSWSSDYKSDTTNYISAQISAFESKAQGWIFWNFKTENAPEWDLFQLLDNGVWPS</sequence>
<feature type="signal peptide" evidence="6">
    <location>
        <begin position="1"/>
        <end position="18"/>
    </location>
</feature>
<evidence type="ECO:0000256" key="2">
    <source>
        <dbReference type="ARBA" id="ARBA00022801"/>
    </source>
</evidence>
<dbReference type="GO" id="GO:0005576">
    <property type="term" value="C:extracellular region"/>
    <property type="evidence" value="ECO:0007669"/>
    <property type="project" value="TreeGrafter"/>
</dbReference>
<keyword evidence="6" id="KW-0732">Signal</keyword>
<dbReference type="InterPro" id="IPR050386">
    <property type="entry name" value="Glycosyl_hydrolase_5"/>
</dbReference>
<evidence type="ECO:0000313" key="8">
    <source>
        <dbReference type="EMBL" id="KAI1608403.1"/>
    </source>
</evidence>
<dbReference type="AlphaFoldDB" id="A0AAN6DN51"/>
<evidence type="ECO:0000313" key="9">
    <source>
        <dbReference type="Proteomes" id="UP001203852"/>
    </source>
</evidence>
<evidence type="ECO:0000256" key="3">
    <source>
        <dbReference type="ARBA" id="ARBA00023295"/>
    </source>
</evidence>
<feature type="chain" id="PRO_5042818963" evidence="6">
    <location>
        <begin position="19"/>
        <end position="398"/>
    </location>
</feature>
<dbReference type="GO" id="GO:0009251">
    <property type="term" value="P:glucan catabolic process"/>
    <property type="evidence" value="ECO:0007669"/>
    <property type="project" value="TreeGrafter"/>
</dbReference>
<dbReference type="GO" id="GO:0009986">
    <property type="term" value="C:cell surface"/>
    <property type="evidence" value="ECO:0007669"/>
    <property type="project" value="TreeGrafter"/>
</dbReference>
<feature type="domain" description="Glycoside hydrolase family 5" evidence="7">
    <location>
        <begin position="87"/>
        <end position="309"/>
    </location>
</feature>
<dbReference type="PANTHER" id="PTHR31297:SF8">
    <property type="entry name" value="GLYCOSIDE HYDROLASE FAMILY 5 DOMAIN-CONTAINING PROTEIN"/>
    <property type="match status" value="1"/>
</dbReference>
<proteinExistence type="inferred from homology"/>
<dbReference type="Proteomes" id="UP001203852">
    <property type="component" value="Unassembled WGS sequence"/>
</dbReference>
<dbReference type="InterPro" id="IPR001547">
    <property type="entry name" value="Glyco_hydro_5"/>
</dbReference>
<dbReference type="GO" id="GO:0071555">
    <property type="term" value="P:cell wall organization"/>
    <property type="evidence" value="ECO:0007669"/>
    <property type="project" value="UniProtKB-KW"/>
</dbReference>
<protein>
    <submittedName>
        <fullName evidence="8">Glucan 1,3-beta-glucosidase</fullName>
    </submittedName>
</protein>
<dbReference type="SUPFAM" id="SSF51445">
    <property type="entry name" value="(Trans)glycosidases"/>
    <property type="match status" value="1"/>
</dbReference>
<dbReference type="EMBL" id="MU404363">
    <property type="protein sequence ID" value="KAI1608403.1"/>
    <property type="molecule type" value="Genomic_DNA"/>
</dbReference>
<name>A0AAN6DN51_9EURO</name>
<comment type="similarity">
    <text evidence="1 5">Belongs to the glycosyl hydrolase 5 (cellulase A) family.</text>
</comment>
<evidence type="ECO:0000256" key="6">
    <source>
        <dbReference type="SAM" id="SignalP"/>
    </source>
</evidence>